<feature type="domain" description="RNA ligase" evidence="2">
    <location>
        <begin position="40"/>
        <end position="239"/>
    </location>
</feature>
<dbReference type="EMBL" id="CP009808">
    <property type="protein sequence ID" value="ATZ49153.1"/>
    <property type="molecule type" value="Genomic_DNA"/>
</dbReference>
<feature type="compositionally biased region" description="Polar residues" evidence="1">
    <location>
        <begin position="391"/>
        <end position="410"/>
    </location>
</feature>
<organism evidence="3 4">
    <name type="scientific">Botryotinia fuckeliana (strain B05.10)</name>
    <name type="common">Noble rot fungus</name>
    <name type="synonym">Botrytis cinerea</name>
    <dbReference type="NCBI Taxonomy" id="332648"/>
    <lineage>
        <taxon>Eukaryota</taxon>
        <taxon>Fungi</taxon>
        <taxon>Dikarya</taxon>
        <taxon>Ascomycota</taxon>
        <taxon>Pezizomycotina</taxon>
        <taxon>Leotiomycetes</taxon>
        <taxon>Helotiales</taxon>
        <taxon>Sclerotiniaceae</taxon>
        <taxon>Botrytis</taxon>
    </lineage>
</organism>
<feature type="region of interest" description="Disordered" evidence="1">
    <location>
        <begin position="569"/>
        <end position="592"/>
    </location>
</feature>
<keyword evidence="4" id="KW-1185">Reference proteome</keyword>
<dbReference type="Pfam" id="PF09414">
    <property type="entry name" value="RNA_ligase"/>
    <property type="match status" value="1"/>
</dbReference>
<gene>
    <name evidence="3" type="ORF">BCIN_04g03370</name>
</gene>
<dbReference type="VEuPathDB" id="FungiDB:Bcin04g03370"/>
<evidence type="ECO:0000259" key="2">
    <source>
        <dbReference type="Pfam" id="PF09414"/>
    </source>
</evidence>
<name>A0A384JEX3_BOTFB</name>
<dbReference type="RefSeq" id="XP_024548295.1">
    <property type="nucleotide sequence ID" value="XM_024692518.1"/>
</dbReference>
<feature type="region of interest" description="Disordered" evidence="1">
    <location>
        <begin position="377"/>
        <end position="436"/>
    </location>
</feature>
<feature type="region of interest" description="Disordered" evidence="1">
    <location>
        <begin position="520"/>
        <end position="545"/>
    </location>
</feature>
<dbReference type="OrthoDB" id="10005335at2759"/>
<dbReference type="Proteomes" id="UP000001798">
    <property type="component" value="Chromosome 4"/>
</dbReference>
<dbReference type="InterPro" id="IPR021122">
    <property type="entry name" value="RNA_ligase_dom_REL/Rnl2"/>
</dbReference>
<evidence type="ECO:0000313" key="3">
    <source>
        <dbReference type="EMBL" id="ATZ49153.1"/>
    </source>
</evidence>
<accession>A0A384JEX3</accession>
<dbReference type="KEGG" id="bfu:BCIN_04g03370"/>
<dbReference type="AlphaFoldDB" id="A0A384JEX3"/>
<evidence type="ECO:0000256" key="1">
    <source>
        <dbReference type="SAM" id="MobiDB-lite"/>
    </source>
</evidence>
<dbReference type="GeneID" id="5426704"/>
<feature type="compositionally biased region" description="Basic and acidic residues" evidence="1">
    <location>
        <begin position="422"/>
        <end position="436"/>
    </location>
</feature>
<sequence length="704" mass="78221">MASKKDTLYPKISGKPKNLLLEFSKYQRTSKTGRVGSISVTGTVKLHGTHGDIRITADDSIYLQTRNSDALTPALDSLKFLDFMEPARMEILALKKQFYSRFTELNPKAKINEEYPFIIAGEWIGPKIQKDVAVSALPDRYFVIISVSINNEWQPDEPYSDIENESIHIINISRGGFFHETIELKTPEPAFAKMQALADAVEKECPFAKTFGLIGLGEGIVWKPSAPLCHDAKYWLKLKGPISMGIVKAGDASRMPQRSSFIAPVFAAPAFSPAAAKRATPNRNISNATWQQNVVGTNIFSASPASFAAIRASNKPMGNPLSLEGLSLKEFPSLPASPSVTKSKAFNQTVNTMMSPEGSGWREYPMTSTPIPLRINKIVGGSSGDSRVDENGTSSPSLPRQVSDVSSEFQGSRPGSLMTGKAGEKRSRSTGTVRKDTRRSIAWKDINSISPENARLLETLKSAPVTPEMFQRARSEIMSLFQTSSPKKLSTMLEKEVKHTPEVSKPIDRVISSPVALRETACESSNDGDQEEGGWPMPSIRKKDHREKPENFGLILLTTVTNEVKAIESEHAQLSPVPSKVGDDNGGSSKTTKPACAPLILKKIERPEAIAARNFANEVIWERRLEQGWQYLLEKGERAERQNAEKFLNWLWEDVEVEEEVEIEELELNIVLLKKEIFKIGRDWYFEHLAFEEQNENWGVGAPR</sequence>
<evidence type="ECO:0000313" key="4">
    <source>
        <dbReference type="Proteomes" id="UP000001798"/>
    </source>
</evidence>
<proteinExistence type="predicted"/>
<reference evidence="3 4" key="3">
    <citation type="journal article" date="2017" name="Mol. Plant Pathol.">
        <title>A gapless genome sequence of the fungus Botrytis cinerea.</title>
        <authorList>
            <person name="Van Kan J.A."/>
            <person name="Stassen J.H."/>
            <person name="Mosbach A."/>
            <person name="Van Der Lee T.A."/>
            <person name="Faino L."/>
            <person name="Farmer A.D."/>
            <person name="Papasotiriou D.G."/>
            <person name="Zhou S."/>
            <person name="Seidl M.F."/>
            <person name="Cottam E."/>
            <person name="Edel D."/>
            <person name="Hahn M."/>
            <person name="Schwartz D.C."/>
            <person name="Dietrich R.A."/>
            <person name="Widdison S."/>
            <person name="Scalliet G."/>
        </authorList>
    </citation>
    <scope>NUCLEOTIDE SEQUENCE [LARGE SCALE GENOMIC DNA]</scope>
    <source>
        <strain evidence="3 4">B05.10</strain>
    </source>
</reference>
<reference evidence="3 4" key="2">
    <citation type="journal article" date="2012" name="Eukaryot. Cell">
        <title>Genome update of Botrytis cinerea strains B05.10 and T4.</title>
        <authorList>
            <person name="Staats M."/>
            <person name="van Kan J.A."/>
        </authorList>
    </citation>
    <scope>NUCLEOTIDE SEQUENCE [LARGE SCALE GENOMIC DNA]</scope>
    <source>
        <strain evidence="3 4">B05.10</strain>
    </source>
</reference>
<reference evidence="3 4" key="1">
    <citation type="journal article" date="2011" name="PLoS Genet.">
        <title>Genomic analysis of the necrotrophic fungal pathogens Sclerotinia sclerotiorum and Botrytis cinerea.</title>
        <authorList>
            <person name="Amselem J."/>
            <person name="Cuomo C.A."/>
            <person name="van Kan J.A."/>
            <person name="Viaud M."/>
            <person name="Benito E.P."/>
            <person name="Couloux A."/>
            <person name="Coutinho P.M."/>
            <person name="de Vries R.P."/>
            <person name="Dyer P.S."/>
            <person name="Fillinger S."/>
            <person name="Fournier E."/>
            <person name="Gout L."/>
            <person name="Hahn M."/>
            <person name="Kohn L."/>
            <person name="Lapalu N."/>
            <person name="Plummer K.M."/>
            <person name="Pradier J.M."/>
            <person name="Quevillon E."/>
            <person name="Sharon A."/>
            <person name="Simon A."/>
            <person name="ten Have A."/>
            <person name="Tudzynski B."/>
            <person name="Tudzynski P."/>
            <person name="Wincker P."/>
            <person name="Andrew M."/>
            <person name="Anthouard V."/>
            <person name="Beever R.E."/>
            <person name="Beffa R."/>
            <person name="Benoit I."/>
            <person name="Bouzid O."/>
            <person name="Brault B."/>
            <person name="Chen Z."/>
            <person name="Choquer M."/>
            <person name="Collemare J."/>
            <person name="Cotton P."/>
            <person name="Danchin E.G."/>
            <person name="Da Silva C."/>
            <person name="Gautier A."/>
            <person name="Giraud C."/>
            <person name="Giraud T."/>
            <person name="Gonzalez C."/>
            <person name="Grossetete S."/>
            <person name="Guldener U."/>
            <person name="Henrissat B."/>
            <person name="Howlett B.J."/>
            <person name="Kodira C."/>
            <person name="Kretschmer M."/>
            <person name="Lappartient A."/>
            <person name="Leroch M."/>
            <person name="Levis C."/>
            <person name="Mauceli E."/>
            <person name="Neuveglise C."/>
            <person name="Oeser B."/>
            <person name="Pearson M."/>
            <person name="Poulain J."/>
            <person name="Poussereau N."/>
            <person name="Quesneville H."/>
            <person name="Rascle C."/>
            <person name="Schumacher J."/>
            <person name="Segurens B."/>
            <person name="Sexton A."/>
            <person name="Silva E."/>
            <person name="Sirven C."/>
            <person name="Soanes D.M."/>
            <person name="Talbot N.J."/>
            <person name="Templeton M."/>
            <person name="Yandava C."/>
            <person name="Yarden O."/>
            <person name="Zeng Q."/>
            <person name="Rollins J.A."/>
            <person name="Lebrun M.H."/>
            <person name="Dickman M."/>
        </authorList>
    </citation>
    <scope>NUCLEOTIDE SEQUENCE [LARGE SCALE GENOMIC DNA]</scope>
    <source>
        <strain evidence="3 4">B05.10</strain>
    </source>
</reference>
<protein>
    <recommendedName>
        <fullName evidence="2">RNA ligase domain-containing protein</fullName>
    </recommendedName>
</protein>